<dbReference type="Pfam" id="PF23928">
    <property type="entry name" value="DUF7266"/>
    <property type="match status" value="1"/>
</dbReference>
<dbReference type="EMBL" id="FOTC01000002">
    <property type="protein sequence ID" value="SFL08228.1"/>
    <property type="molecule type" value="Genomic_DNA"/>
</dbReference>
<evidence type="ECO:0000313" key="2">
    <source>
        <dbReference type="EMBL" id="SFL08228.1"/>
    </source>
</evidence>
<reference evidence="3" key="1">
    <citation type="submission" date="2016-10" db="EMBL/GenBank/DDBJ databases">
        <authorList>
            <person name="Varghese N."/>
            <person name="Submissions S."/>
        </authorList>
    </citation>
    <scope>NUCLEOTIDE SEQUENCE [LARGE SCALE GENOMIC DNA]</scope>
    <source>
        <strain evidence="3">CGMCC 1.7738</strain>
    </source>
</reference>
<accession>A0A1I4ER86</accession>
<keyword evidence="3" id="KW-1185">Reference proteome</keyword>
<keyword evidence="1" id="KW-1133">Transmembrane helix</keyword>
<dbReference type="Proteomes" id="UP000199607">
    <property type="component" value="Unassembled WGS sequence"/>
</dbReference>
<evidence type="ECO:0000256" key="1">
    <source>
        <dbReference type="SAM" id="Phobius"/>
    </source>
</evidence>
<gene>
    <name evidence="2" type="ORF">SAMN04487950_2345</name>
</gene>
<dbReference type="STRING" id="553466.SAMN04487950_2345"/>
<keyword evidence="1" id="KW-0472">Membrane</keyword>
<dbReference type="RefSeq" id="WP_089869510.1">
    <property type="nucleotide sequence ID" value="NZ_FOTC01000002.1"/>
</dbReference>
<sequence>MRDDRAVSVGLNYVLTLGISAILISGLLLGLSGLLESQQEQTIRTELEVIGEQFAGDLGAADRLVLASDGAPTVELQPSLPQTVTGLSYTLEVVVPPSDSPYLRLSTERPDVTVRVPFTLPTLPGSSPADRLADSVANGGDVVIRYTDGELMVENA</sequence>
<feature type="transmembrane region" description="Helical" evidence="1">
    <location>
        <begin position="12"/>
        <end position="35"/>
    </location>
</feature>
<organism evidence="2 3">
    <name type="scientific">Halogranum rubrum</name>
    <dbReference type="NCBI Taxonomy" id="553466"/>
    <lineage>
        <taxon>Archaea</taxon>
        <taxon>Methanobacteriati</taxon>
        <taxon>Methanobacteriota</taxon>
        <taxon>Stenosarchaea group</taxon>
        <taxon>Halobacteria</taxon>
        <taxon>Halobacteriales</taxon>
        <taxon>Haloferacaceae</taxon>
    </lineage>
</organism>
<dbReference type="AlphaFoldDB" id="A0A1I4ER86"/>
<evidence type="ECO:0000313" key="3">
    <source>
        <dbReference type="Proteomes" id="UP000199607"/>
    </source>
</evidence>
<proteinExistence type="predicted"/>
<keyword evidence="1" id="KW-0812">Transmembrane</keyword>
<name>A0A1I4ER86_9EURY</name>
<protein>
    <submittedName>
        <fullName evidence="2">Uncharacterized protein</fullName>
    </submittedName>
</protein>
<dbReference type="InterPro" id="IPR055690">
    <property type="entry name" value="DUF7266"/>
</dbReference>